<dbReference type="InterPro" id="IPR000612">
    <property type="entry name" value="PMP3"/>
</dbReference>
<dbReference type="AlphaFoldDB" id="A0AAE1QWZ9"/>
<evidence type="ECO:0000313" key="7">
    <source>
        <dbReference type="EMBL" id="KAK4339792.1"/>
    </source>
</evidence>
<reference evidence="7" key="1">
    <citation type="submission" date="2023-12" db="EMBL/GenBank/DDBJ databases">
        <title>Genome assembly of Anisodus tanguticus.</title>
        <authorList>
            <person name="Wang Y.-J."/>
        </authorList>
    </citation>
    <scope>NUCLEOTIDE SEQUENCE</scope>
    <source>
        <strain evidence="7">KB-2021</strain>
        <tissue evidence="7">Leaf</tissue>
    </source>
</reference>
<gene>
    <name evidence="7" type="ORF">RND71_041254</name>
</gene>
<keyword evidence="6" id="KW-0732">Signal</keyword>
<comment type="caution">
    <text evidence="7">The sequence shown here is derived from an EMBL/GenBank/DDBJ whole genome shotgun (WGS) entry which is preliminary data.</text>
</comment>
<keyword evidence="4" id="KW-1133">Transmembrane helix</keyword>
<name>A0AAE1QWZ9_9SOLA</name>
<evidence type="ECO:0000256" key="1">
    <source>
        <dbReference type="ARBA" id="ARBA00004370"/>
    </source>
</evidence>
<feature type="chain" id="PRO_5041932421" evidence="6">
    <location>
        <begin position="20"/>
        <end position="164"/>
    </location>
</feature>
<dbReference type="PROSITE" id="PS01309">
    <property type="entry name" value="UPF0057"/>
    <property type="match status" value="1"/>
</dbReference>
<evidence type="ECO:0000313" key="8">
    <source>
        <dbReference type="Proteomes" id="UP001291623"/>
    </source>
</evidence>
<dbReference type="Pfam" id="PF01679">
    <property type="entry name" value="Pmp3"/>
    <property type="match status" value="1"/>
</dbReference>
<sequence length="164" mass="18635">MGAMTVIDILLAIILPPLGVFLKFGCKHLEASEENASRKLFCILSEEQNGHSDIHRHSTGHPLASPWCFPQTYTYQQTTKAYGSQVYKCHQDNVLEQIENSPTSRCNEDEMHGCKHPILQRQENTYPNKEKTRKFSNIPELKSGKDRICMEIKRSALLSICQGS</sequence>
<keyword evidence="8" id="KW-1185">Reference proteome</keyword>
<evidence type="ECO:0000256" key="3">
    <source>
        <dbReference type="ARBA" id="ARBA00022692"/>
    </source>
</evidence>
<organism evidence="7 8">
    <name type="scientific">Anisodus tanguticus</name>
    <dbReference type="NCBI Taxonomy" id="243964"/>
    <lineage>
        <taxon>Eukaryota</taxon>
        <taxon>Viridiplantae</taxon>
        <taxon>Streptophyta</taxon>
        <taxon>Embryophyta</taxon>
        <taxon>Tracheophyta</taxon>
        <taxon>Spermatophyta</taxon>
        <taxon>Magnoliopsida</taxon>
        <taxon>eudicotyledons</taxon>
        <taxon>Gunneridae</taxon>
        <taxon>Pentapetalae</taxon>
        <taxon>asterids</taxon>
        <taxon>lamiids</taxon>
        <taxon>Solanales</taxon>
        <taxon>Solanaceae</taxon>
        <taxon>Solanoideae</taxon>
        <taxon>Hyoscyameae</taxon>
        <taxon>Anisodus</taxon>
    </lineage>
</organism>
<evidence type="ECO:0000256" key="2">
    <source>
        <dbReference type="ARBA" id="ARBA00009530"/>
    </source>
</evidence>
<comment type="subcellular location">
    <subcellularLocation>
        <location evidence="1">Membrane</location>
    </subcellularLocation>
</comment>
<comment type="similarity">
    <text evidence="2">Belongs to the UPF0057 (PMP3) family.</text>
</comment>
<keyword evidence="3" id="KW-0812">Transmembrane</keyword>
<accession>A0AAE1QWZ9</accession>
<evidence type="ECO:0000256" key="6">
    <source>
        <dbReference type="SAM" id="SignalP"/>
    </source>
</evidence>
<dbReference type="GO" id="GO:0016020">
    <property type="term" value="C:membrane"/>
    <property type="evidence" value="ECO:0007669"/>
    <property type="project" value="UniProtKB-SubCell"/>
</dbReference>
<evidence type="ECO:0000256" key="4">
    <source>
        <dbReference type="ARBA" id="ARBA00022989"/>
    </source>
</evidence>
<dbReference type="Proteomes" id="UP001291623">
    <property type="component" value="Unassembled WGS sequence"/>
</dbReference>
<protein>
    <submittedName>
        <fullName evidence="7">Uncharacterized protein</fullName>
    </submittedName>
</protein>
<dbReference type="EMBL" id="JAVYJV010000023">
    <property type="protein sequence ID" value="KAK4339792.1"/>
    <property type="molecule type" value="Genomic_DNA"/>
</dbReference>
<proteinExistence type="inferred from homology"/>
<feature type="signal peptide" evidence="6">
    <location>
        <begin position="1"/>
        <end position="19"/>
    </location>
</feature>
<evidence type="ECO:0000256" key="5">
    <source>
        <dbReference type="ARBA" id="ARBA00023136"/>
    </source>
</evidence>
<keyword evidence="5" id="KW-0472">Membrane</keyword>